<dbReference type="FunFam" id="3.30.470.30:FF:000001">
    <property type="entry name" value="DNA ligase"/>
    <property type="match status" value="1"/>
</dbReference>
<dbReference type="InterPro" id="IPR001357">
    <property type="entry name" value="BRCT_dom"/>
</dbReference>
<dbReference type="Pfam" id="PF03119">
    <property type="entry name" value="DNA_ligase_ZBD"/>
    <property type="match status" value="1"/>
</dbReference>
<comment type="function">
    <text evidence="1 15">DNA ligase that catalyzes the formation of phosphodiester linkages between 5'-phosphoryl and 3'-hydroxyl groups in double-stranded DNA using NAD as a coenzyme and as the energy source for the reaction. It is essential for DNA replication and repair of damaged DNA.</text>
</comment>
<gene>
    <name evidence="15" type="primary">ligA</name>
    <name evidence="18" type="ORF">EV675_3339</name>
</gene>
<keyword evidence="5 15" id="KW-0235">DNA replication</keyword>
<dbReference type="Pfam" id="PF22745">
    <property type="entry name" value="Nlig-Ia"/>
    <property type="match status" value="1"/>
</dbReference>
<keyword evidence="11 15" id="KW-0234">DNA repair</keyword>
<dbReference type="Pfam" id="PF12826">
    <property type="entry name" value="HHH_2"/>
    <property type="match status" value="1"/>
</dbReference>
<dbReference type="Pfam" id="PF00533">
    <property type="entry name" value="BRCT"/>
    <property type="match status" value="1"/>
</dbReference>
<dbReference type="SMART" id="SM00292">
    <property type="entry name" value="BRCT"/>
    <property type="match status" value="1"/>
</dbReference>
<dbReference type="Pfam" id="PF01653">
    <property type="entry name" value="DNA_ligase_aden"/>
    <property type="match status" value="1"/>
</dbReference>
<evidence type="ECO:0000256" key="2">
    <source>
        <dbReference type="ARBA" id="ARBA00012722"/>
    </source>
</evidence>
<evidence type="ECO:0000256" key="10">
    <source>
        <dbReference type="ARBA" id="ARBA00023027"/>
    </source>
</evidence>
<evidence type="ECO:0000256" key="5">
    <source>
        <dbReference type="ARBA" id="ARBA00022705"/>
    </source>
</evidence>
<dbReference type="HAMAP" id="MF_01588">
    <property type="entry name" value="DNA_ligase_A"/>
    <property type="match status" value="1"/>
</dbReference>
<dbReference type="InterPro" id="IPR012340">
    <property type="entry name" value="NA-bd_OB-fold"/>
</dbReference>
<dbReference type="InterPro" id="IPR004149">
    <property type="entry name" value="Znf_DNAligase_C4"/>
</dbReference>
<feature type="binding site" evidence="15">
    <location>
        <begin position="88"/>
        <end position="89"/>
    </location>
    <ligand>
        <name>NAD(+)</name>
        <dbReference type="ChEBI" id="CHEBI:57540"/>
    </ligand>
</feature>
<dbReference type="InterPro" id="IPR018239">
    <property type="entry name" value="DNA_ligase_AS"/>
</dbReference>
<evidence type="ECO:0000256" key="15">
    <source>
        <dbReference type="HAMAP-Rule" id="MF_01588"/>
    </source>
</evidence>
<evidence type="ECO:0000256" key="8">
    <source>
        <dbReference type="ARBA" id="ARBA00022833"/>
    </source>
</evidence>
<dbReference type="AlphaFoldDB" id="A0A4Q7NDH1"/>
<dbReference type="EC" id="6.5.1.2" evidence="2 15"/>
<feature type="binding site" evidence="15">
    <location>
        <position position="330"/>
    </location>
    <ligand>
        <name>NAD(+)</name>
        <dbReference type="ChEBI" id="CHEBI:57540"/>
    </ligand>
</feature>
<accession>A0A4Q7NDH1</accession>
<comment type="similarity">
    <text evidence="14 15">Belongs to the NAD-dependent DNA ligase family. LigA subfamily.</text>
</comment>
<feature type="binding site" evidence="15">
    <location>
        <position position="143"/>
    </location>
    <ligand>
        <name>NAD(+)</name>
        <dbReference type="ChEBI" id="CHEBI:57540"/>
    </ligand>
</feature>
<dbReference type="Gene3D" id="1.10.287.610">
    <property type="entry name" value="Helix hairpin bin"/>
    <property type="match status" value="1"/>
</dbReference>
<dbReference type="SUPFAM" id="SSF47781">
    <property type="entry name" value="RuvA domain 2-like"/>
    <property type="match status" value="1"/>
</dbReference>
<dbReference type="InterPro" id="IPR004150">
    <property type="entry name" value="NAD_DNA_ligase_OB"/>
</dbReference>
<dbReference type="Gene3D" id="3.30.470.30">
    <property type="entry name" value="DNA ligase/mRNA capping enzyme"/>
    <property type="match status" value="1"/>
</dbReference>
<dbReference type="GO" id="GO:0006281">
    <property type="term" value="P:DNA repair"/>
    <property type="evidence" value="ECO:0007669"/>
    <property type="project" value="UniProtKB-KW"/>
</dbReference>
<evidence type="ECO:0000256" key="4">
    <source>
        <dbReference type="ARBA" id="ARBA00022598"/>
    </source>
</evidence>
<evidence type="ECO:0000256" key="14">
    <source>
        <dbReference type="ARBA" id="ARBA00060881"/>
    </source>
</evidence>
<keyword evidence="7 15" id="KW-0227">DNA damage</keyword>
<dbReference type="GO" id="GO:0003911">
    <property type="term" value="F:DNA ligase (NAD+) activity"/>
    <property type="evidence" value="ECO:0007669"/>
    <property type="project" value="UniProtKB-UniRule"/>
</dbReference>
<evidence type="ECO:0000256" key="9">
    <source>
        <dbReference type="ARBA" id="ARBA00022842"/>
    </source>
</evidence>
<name>A0A4Q7NDH1_9BURK</name>
<dbReference type="SUPFAM" id="SSF50249">
    <property type="entry name" value="Nucleic acid-binding proteins"/>
    <property type="match status" value="1"/>
</dbReference>
<feature type="binding site" evidence="15">
    <location>
        <position position="120"/>
    </location>
    <ligand>
        <name>NAD(+)</name>
        <dbReference type="ChEBI" id="CHEBI:57540"/>
    </ligand>
</feature>
<feature type="binding site" evidence="15">
    <location>
        <position position="179"/>
    </location>
    <ligand>
        <name>NAD(+)</name>
        <dbReference type="ChEBI" id="CHEBI:57540"/>
    </ligand>
</feature>
<evidence type="ECO:0000256" key="16">
    <source>
        <dbReference type="RuleBase" id="RU000618"/>
    </source>
</evidence>
<dbReference type="Gene3D" id="2.40.50.140">
    <property type="entry name" value="Nucleic acid-binding proteins"/>
    <property type="match status" value="1"/>
</dbReference>
<dbReference type="PIRSF" id="PIRSF001604">
    <property type="entry name" value="LigA"/>
    <property type="match status" value="1"/>
</dbReference>
<dbReference type="GO" id="GO:0006260">
    <property type="term" value="P:DNA replication"/>
    <property type="evidence" value="ECO:0007669"/>
    <property type="project" value="UniProtKB-KW"/>
</dbReference>
<comment type="caution">
    <text evidence="15">Lacks conserved residue(s) required for the propagation of feature annotation.</text>
</comment>
<evidence type="ECO:0000256" key="11">
    <source>
        <dbReference type="ARBA" id="ARBA00023204"/>
    </source>
</evidence>
<feature type="binding site" evidence="15">
    <location>
        <position position="424"/>
    </location>
    <ligand>
        <name>Zn(2+)</name>
        <dbReference type="ChEBI" id="CHEBI:29105"/>
    </ligand>
</feature>
<feature type="binding site" evidence="15">
    <location>
        <position position="427"/>
    </location>
    <ligand>
        <name>Zn(2+)</name>
        <dbReference type="ChEBI" id="CHEBI:29105"/>
    </ligand>
</feature>
<evidence type="ECO:0000256" key="6">
    <source>
        <dbReference type="ARBA" id="ARBA00022723"/>
    </source>
</evidence>
<feature type="binding site" evidence="15">
    <location>
        <position position="306"/>
    </location>
    <ligand>
        <name>NAD(+)</name>
        <dbReference type="ChEBI" id="CHEBI:57540"/>
    </ligand>
</feature>
<dbReference type="Pfam" id="PF03120">
    <property type="entry name" value="OB_DNA_ligase"/>
    <property type="match status" value="1"/>
</dbReference>
<evidence type="ECO:0000313" key="19">
    <source>
        <dbReference type="Proteomes" id="UP000292445"/>
    </source>
</evidence>
<dbReference type="InterPro" id="IPR013840">
    <property type="entry name" value="DNAligase_N"/>
</dbReference>
<evidence type="ECO:0000256" key="7">
    <source>
        <dbReference type="ARBA" id="ARBA00022763"/>
    </source>
</evidence>
<dbReference type="InterPro" id="IPR010994">
    <property type="entry name" value="RuvA_2-like"/>
</dbReference>
<sequence length="685" mass="74472">MVSGVDRENQAMQRAAQLRQELALHNARYYVMDDPLISDAEYDALFAELVKLEQEFPLLATPDSPTQRVGGAPLSAFGSVRHAVPMLSLNNAFDDEDIQAFDKRVRDGLETESPVEYACELKLDGLAVSLRYEGGKFARAATRGDGQTGEDITANIRTIRSIPLTLAGPVPEVLEVRGEVLLFRKDFERLNDAQREAGEKVFINPRNAAAGSLRQLDPRITARRPLRFFAYGWGEIRGSLPGKEARADAPPFDTHMGMLDWLQELGMPVNRERQLVSDAAGLLAFYRRVEGLRAALPYDIDGVVYKVNALEAQRALGFVSRAPRFAVAHKFPAEEATTELLGIEVQVGRTGAITPVARLKPVFVGGVTVTNATLHNEDEIERKDVRIGDTVVVRRAGDVIPEVVTPVLDKRPADARKFVMPSQCPVCGSAIERPEDEIIARCTGGLFCAAQRKQALWHAAQRRALDIEGLGEKLIDQLVERGRVHTLADLYTLNEEELAGMDRMGEKSARNLVESIAATRTPPLGRFLFALGIRHVGESTARDLARHFGNLDAVMNAAEAELLAVPDVGPVVAASIFRFFAEPHNREVVADLLRNGVTPGTETVVDRTAGPIAGKIFVLTGTLPTLAREDAAELIRAAGGKVTGSVSKKTHYVVAGADAGSKLAKAQELGIAVLDEDGLKALLQS</sequence>
<comment type="catalytic activity">
    <reaction evidence="13 15 16">
        <text>NAD(+) + (deoxyribonucleotide)n-3'-hydroxyl + 5'-phospho-(deoxyribonucleotide)m = (deoxyribonucleotide)n+m + AMP + beta-nicotinamide D-nucleotide.</text>
        <dbReference type="EC" id="6.5.1.2"/>
    </reaction>
</comment>
<dbReference type="InterPro" id="IPR036420">
    <property type="entry name" value="BRCT_dom_sf"/>
</dbReference>
<evidence type="ECO:0000256" key="13">
    <source>
        <dbReference type="ARBA" id="ARBA00034005"/>
    </source>
</evidence>
<dbReference type="InterPro" id="IPR001679">
    <property type="entry name" value="DNA_ligase"/>
</dbReference>
<keyword evidence="12 15" id="KW-0464">Manganese</keyword>
<dbReference type="GO" id="GO:0003677">
    <property type="term" value="F:DNA binding"/>
    <property type="evidence" value="ECO:0007669"/>
    <property type="project" value="InterPro"/>
</dbReference>
<feature type="binding site" evidence="15">
    <location>
        <begin position="39"/>
        <end position="43"/>
    </location>
    <ligand>
        <name>NAD(+)</name>
        <dbReference type="ChEBI" id="CHEBI:57540"/>
    </ligand>
</feature>
<dbReference type="SUPFAM" id="SSF56091">
    <property type="entry name" value="DNA ligase/mRNA capping enzyme, catalytic domain"/>
    <property type="match status" value="1"/>
</dbReference>
<dbReference type="FunFam" id="1.10.287.610:FF:000002">
    <property type="entry name" value="DNA ligase"/>
    <property type="match status" value="1"/>
</dbReference>
<dbReference type="OrthoDB" id="9759736at2"/>
<dbReference type="Gene3D" id="6.20.10.30">
    <property type="match status" value="1"/>
</dbReference>
<dbReference type="PROSITE" id="PS50172">
    <property type="entry name" value="BRCT"/>
    <property type="match status" value="1"/>
</dbReference>
<dbReference type="FunFam" id="1.10.150.20:FF:000006">
    <property type="entry name" value="DNA ligase"/>
    <property type="match status" value="1"/>
</dbReference>
<dbReference type="FunFam" id="2.40.50.140:FF:000012">
    <property type="entry name" value="DNA ligase"/>
    <property type="match status" value="1"/>
</dbReference>
<evidence type="ECO:0000256" key="1">
    <source>
        <dbReference type="ARBA" id="ARBA00004067"/>
    </source>
</evidence>
<dbReference type="PROSITE" id="PS01055">
    <property type="entry name" value="DNA_LIGASE_N1"/>
    <property type="match status" value="1"/>
</dbReference>
<dbReference type="SMART" id="SM00532">
    <property type="entry name" value="LIGANc"/>
    <property type="match status" value="1"/>
</dbReference>
<keyword evidence="6 15" id="KW-0479">Metal-binding</keyword>
<keyword evidence="4 15" id="KW-0436">Ligase</keyword>
<dbReference type="Gene3D" id="3.40.50.10190">
    <property type="entry name" value="BRCT domain"/>
    <property type="match status" value="1"/>
</dbReference>
<keyword evidence="9 15" id="KW-0460">Magnesium</keyword>
<keyword evidence="10 15" id="KW-0520">NAD</keyword>
<proteinExistence type="inferred from homology"/>
<dbReference type="GO" id="GO:0005829">
    <property type="term" value="C:cytosol"/>
    <property type="evidence" value="ECO:0007669"/>
    <property type="project" value="TreeGrafter"/>
</dbReference>
<dbReference type="Proteomes" id="UP000292445">
    <property type="component" value="Unassembled WGS sequence"/>
</dbReference>
<dbReference type="RefSeq" id="WP_130358360.1">
    <property type="nucleotide sequence ID" value="NZ_SGXC01000002.1"/>
</dbReference>
<dbReference type="GO" id="GO:0046872">
    <property type="term" value="F:metal ion binding"/>
    <property type="evidence" value="ECO:0007669"/>
    <property type="project" value="UniProtKB-KW"/>
</dbReference>
<evidence type="ECO:0000313" key="18">
    <source>
        <dbReference type="EMBL" id="RZS80727.1"/>
    </source>
</evidence>
<dbReference type="InterPro" id="IPR033136">
    <property type="entry name" value="DNA_ligase_CS"/>
</dbReference>
<protein>
    <recommendedName>
        <fullName evidence="3 15">DNA ligase</fullName>
        <ecNumber evidence="2 15">6.5.1.2</ecNumber>
    </recommendedName>
    <alternativeName>
        <fullName evidence="15">Polydeoxyribonucleotide synthase [NAD(+)]</fullName>
    </alternativeName>
</protein>
<dbReference type="PANTHER" id="PTHR23389:SF9">
    <property type="entry name" value="DNA LIGASE"/>
    <property type="match status" value="1"/>
</dbReference>
<dbReference type="SMART" id="SM00278">
    <property type="entry name" value="HhH1"/>
    <property type="match status" value="4"/>
</dbReference>
<dbReference type="Gene3D" id="1.10.150.20">
    <property type="entry name" value="5' to 3' exonuclease, C-terminal subdomain"/>
    <property type="match status" value="2"/>
</dbReference>
<dbReference type="FunFam" id="1.10.150.20:FF:000007">
    <property type="entry name" value="DNA ligase"/>
    <property type="match status" value="1"/>
</dbReference>
<evidence type="ECO:0000256" key="3">
    <source>
        <dbReference type="ARBA" id="ARBA00013308"/>
    </source>
</evidence>
<keyword evidence="8 15" id="KW-0862">Zinc</keyword>
<comment type="cofactor">
    <cofactor evidence="15">
        <name>Mg(2+)</name>
        <dbReference type="ChEBI" id="CHEBI:18420"/>
    </cofactor>
    <cofactor evidence="15">
        <name>Mn(2+)</name>
        <dbReference type="ChEBI" id="CHEBI:29035"/>
    </cofactor>
</comment>
<dbReference type="EMBL" id="SGXC01000002">
    <property type="protein sequence ID" value="RZS80727.1"/>
    <property type="molecule type" value="Genomic_DNA"/>
</dbReference>
<reference evidence="18 19" key="1">
    <citation type="submission" date="2019-02" db="EMBL/GenBank/DDBJ databases">
        <title>Genomic Encyclopedia of Type Strains, Phase IV (KMG-IV): sequencing the most valuable type-strain genomes for metagenomic binning, comparative biology and taxonomic classification.</title>
        <authorList>
            <person name="Goeker M."/>
        </authorList>
    </citation>
    <scope>NUCLEOTIDE SEQUENCE [LARGE SCALE GENOMIC DNA]</scope>
    <source>
        <strain evidence="18 19">K24</strain>
    </source>
</reference>
<organism evidence="18 19">
    <name type="scientific">Pigmentiphaga kullae</name>
    <dbReference type="NCBI Taxonomy" id="151784"/>
    <lineage>
        <taxon>Bacteria</taxon>
        <taxon>Pseudomonadati</taxon>
        <taxon>Pseudomonadota</taxon>
        <taxon>Betaproteobacteria</taxon>
        <taxon>Burkholderiales</taxon>
        <taxon>Alcaligenaceae</taxon>
        <taxon>Pigmentiphaga</taxon>
    </lineage>
</organism>
<dbReference type="Pfam" id="PF14520">
    <property type="entry name" value="HHH_5"/>
    <property type="match status" value="1"/>
</dbReference>
<keyword evidence="19" id="KW-1185">Reference proteome</keyword>
<dbReference type="NCBIfam" id="NF005932">
    <property type="entry name" value="PRK07956.1"/>
    <property type="match status" value="1"/>
</dbReference>
<dbReference type="PROSITE" id="PS01056">
    <property type="entry name" value="DNA_LIGASE_N2"/>
    <property type="match status" value="1"/>
</dbReference>
<feature type="binding site" evidence="15">
    <location>
        <position position="448"/>
    </location>
    <ligand>
        <name>Zn(2+)</name>
        <dbReference type="ChEBI" id="CHEBI:29105"/>
    </ligand>
</feature>
<dbReference type="InterPro" id="IPR003583">
    <property type="entry name" value="Hlx-hairpin-Hlx_DNA-bd_motif"/>
</dbReference>
<evidence type="ECO:0000256" key="12">
    <source>
        <dbReference type="ARBA" id="ARBA00023211"/>
    </source>
</evidence>
<dbReference type="SUPFAM" id="SSF52113">
    <property type="entry name" value="BRCT domain"/>
    <property type="match status" value="1"/>
</dbReference>
<comment type="caution">
    <text evidence="18">The sequence shown here is derived from an EMBL/GenBank/DDBJ whole genome shotgun (WGS) entry which is preliminary data.</text>
</comment>
<dbReference type="CDD" id="cd00114">
    <property type="entry name" value="LIGANc"/>
    <property type="match status" value="1"/>
</dbReference>
<dbReference type="NCBIfam" id="TIGR00575">
    <property type="entry name" value="dnlj"/>
    <property type="match status" value="1"/>
</dbReference>
<dbReference type="PANTHER" id="PTHR23389">
    <property type="entry name" value="CHROMOSOME TRANSMISSION FIDELITY FACTOR 18"/>
    <property type="match status" value="1"/>
</dbReference>
<evidence type="ECO:0000259" key="17">
    <source>
        <dbReference type="PROSITE" id="PS50172"/>
    </source>
</evidence>
<feature type="active site" description="N6-AMP-lysine intermediate" evidence="15">
    <location>
        <position position="122"/>
    </location>
</feature>
<feature type="domain" description="BRCT" evidence="17">
    <location>
        <begin position="607"/>
        <end position="685"/>
    </location>
</feature>
<dbReference type="InterPro" id="IPR041663">
    <property type="entry name" value="DisA/LigA_HHH"/>
</dbReference>
<dbReference type="InterPro" id="IPR013839">
    <property type="entry name" value="DNAligase_adenylation"/>
</dbReference>